<dbReference type="GO" id="GO:0009450">
    <property type="term" value="P:gamma-aminobutyric acid catabolic process"/>
    <property type="evidence" value="ECO:0007669"/>
    <property type="project" value="TreeGrafter"/>
</dbReference>
<evidence type="ECO:0000313" key="5">
    <source>
        <dbReference type="EMBL" id="KAJ9596156.1"/>
    </source>
</evidence>
<feature type="non-terminal residue" evidence="5">
    <location>
        <position position="97"/>
    </location>
</feature>
<reference evidence="5" key="1">
    <citation type="journal article" date="2023" name="IScience">
        <title>Live-bearing cockroach genome reveals convergent evolutionary mechanisms linked to viviparity in insects and beyond.</title>
        <authorList>
            <person name="Fouks B."/>
            <person name="Harrison M.C."/>
            <person name="Mikhailova A.A."/>
            <person name="Marchal E."/>
            <person name="English S."/>
            <person name="Carruthers M."/>
            <person name="Jennings E.C."/>
            <person name="Chiamaka E.L."/>
            <person name="Frigard R.A."/>
            <person name="Pippel M."/>
            <person name="Attardo G.M."/>
            <person name="Benoit J.B."/>
            <person name="Bornberg-Bauer E."/>
            <person name="Tobe S.S."/>
        </authorList>
    </citation>
    <scope>NUCLEOTIDE SEQUENCE</scope>
    <source>
        <strain evidence="5">Stay&amp;Tobe</strain>
    </source>
</reference>
<dbReference type="GO" id="GO:0004777">
    <property type="term" value="F:succinate-semialdehyde dehydrogenase (NAD+) activity"/>
    <property type="evidence" value="ECO:0007669"/>
    <property type="project" value="TreeGrafter"/>
</dbReference>
<sequence length="97" mass="10808">STVVGKLLYKQCSEGVKRLALELGGNAPFIVFDGADIDKAVMGAIASKFRNCGQTCVSANRFLVQDGIFDCFVEKLSDKMKSLKMEMDWMILLLWDH</sequence>
<evidence type="ECO:0000256" key="1">
    <source>
        <dbReference type="ARBA" id="ARBA00023002"/>
    </source>
</evidence>
<dbReference type="GO" id="GO:0005739">
    <property type="term" value="C:mitochondrion"/>
    <property type="evidence" value="ECO:0007669"/>
    <property type="project" value="TreeGrafter"/>
</dbReference>
<dbReference type="AlphaFoldDB" id="A0AAD8EN08"/>
<comment type="similarity">
    <text evidence="3">Belongs to the aldehyde dehydrogenase family.</text>
</comment>
<feature type="domain" description="Aldehyde dehydrogenase" evidence="4">
    <location>
        <begin position="1"/>
        <end position="86"/>
    </location>
</feature>
<dbReference type="InterPro" id="IPR015590">
    <property type="entry name" value="Aldehyde_DH_dom"/>
</dbReference>
<accession>A0AAD8EN08</accession>
<evidence type="ECO:0000313" key="6">
    <source>
        <dbReference type="Proteomes" id="UP001233999"/>
    </source>
</evidence>
<comment type="caution">
    <text evidence="5">The sequence shown here is derived from an EMBL/GenBank/DDBJ whole genome shotgun (WGS) entry which is preliminary data.</text>
</comment>
<dbReference type="Proteomes" id="UP001233999">
    <property type="component" value="Unassembled WGS sequence"/>
</dbReference>
<dbReference type="PANTHER" id="PTHR43353">
    <property type="entry name" value="SUCCINATE-SEMIALDEHYDE DEHYDROGENASE, MITOCHONDRIAL"/>
    <property type="match status" value="1"/>
</dbReference>
<name>A0AAD8EN08_DIPPU</name>
<dbReference type="Gene3D" id="3.40.605.10">
    <property type="entry name" value="Aldehyde Dehydrogenase, Chain A, domain 1"/>
    <property type="match status" value="1"/>
</dbReference>
<dbReference type="Gene3D" id="3.40.309.10">
    <property type="entry name" value="Aldehyde Dehydrogenase, Chain A, domain 2"/>
    <property type="match status" value="1"/>
</dbReference>
<feature type="active site" evidence="2">
    <location>
        <position position="22"/>
    </location>
</feature>
<reference evidence="5" key="2">
    <citation type="submission" date="2023-05" db="EMBL/GenBank/DDBJ databases">
        <authorList>
            <person name="Fouks B."/>
        </authorList>
    </citation>
    <scope>NUCLEOTIDE SEQUENCE</scope>
    <source>
        <strain evidence="5">Stay&amp;Tobe</strain>
        <tissue evidence="5">Testes</tissue>
    </source>
</reference>
<keyword evidence="6" id="KW-1185">Reference proteome</keyword>
<dbReference type="SUPFAM" id="SSF53720">
    <property type="entry name" value="ALDH-like"/>
    <property type="match status" value="1"/>
</dbReference>
<dbReference type="Pfam" id="PF00171">
    <property type="entry name" value="Aldedh"/>
    <property type="match status" value="1"/>
</dbReference>
<dbReference type="InterPro" id="IPR016163">
    <property type="entry name" value="Ald_DH_C"/>
</dbReference>
<gene>
    <name evidence="5" type="ORF">L9F63_027219</name>
</gene>
<dbReference type="PROSITE" id="PS00687">
    <property type="entry name" value="ALDEHYDE_DEHYDR_GLU"/>
    <property type="match status" value="1"/>
</dbReference>
<keyword evidence="1 3" id="KW-0560">Oxidoreductase</keyword>
<protein>
    <recommendedName>
        <fullName evidence="4">Aldehyde dehydrogenase domain-containing protein</fullName>
    </recommendedName>
</protein>
<dbReference type="InterPro" id="IPR016161">
    <property type="entry name" value="Ald_DH/histidinol_DH"/>
</dbReference>
<evidence type="ECO:0000256" key="2">
    <source>
        <dbReference type="PROSITE-ProRule" id="PRU10007"/>
    </source>
</evidence>
<dbReference type="PANTHER" id="PTHR43353:SF5">
    <property type="entry name" value="SUCCINATE-SEMIALDEHYDE DEHYDROGENASE, MITOCHONDRIAL"/>
    <property type="match status" value="1"/>
</dbReference>
<organism evidence="5 6">
    <name type="scientific">Diploptera punctata</name>
    <name type="common">Pacific beetle cockroach</name>
    <dbReference type="NCBI Taxonomy" id="6984"/>
    <lineage>
        <taxon>Eukaryota</taxon>
        <taxon>Metazoa</taxon>
        <taxon>Ecdysozoa</taxon>
        <taxon>Arthropoda</taxon>
        <taxon>Hexapoda</taxon>
        <taxon>Insecta</taxon>
        <taxon>Pterygota</taxon>
        <taxon>Neoptera</taxon>
        <taxon>Polyneoptera</taxon>
        <taxon>Dictyoptera</taxon>
        <taxon>Blattodea</taxon>
        <taxon>Blaberoidea</taxon>
        <taxon>Blaberidae</taxon>
        <taxon>Diplopterinae</taxon>
        <taxon>Diploptera</taxon>
    </lineage>
</organism>
<dbReference type="InterPro" id="IPR029510">
    <property type="entry name" value="Ald_DH_CS_GLU"/>
</dbReference>
<evidence type="ECO:0000256" key="3">
    <source>
        <dbReference type="RuleBase" id="RU003345"/>
    </source>
</evidence>
<proteinExistence type="inferred from homology"/>
<dbReference type="InterPro" id="IPR016162">
    <property type="entry name" value="Ald_DH_N"/>
</dbReference>
<evidence type="ECO:0000259" key="4">
    <source>
        <dbReference type="Pfam" id="PF00171"/>
    </source>
</evidence>
<dbReference type="EMBL" id="JASPKZ010002228">
    <property type="protein sequence ID" value="KAJ9596156.1"/>
    <property type="molecule type" value="Genomic_DNA"/>
</dbReference>
<dbReference type="InterPro" id="IPR050740">
    <property type="entry name" value="Aldehyde_DH_Superfamily"/>
</dbReference>